<accession>A0A0D2GF89</accession>
<dbReference type="EMBL" id="KN846972">
    <property type="protein sequence ID" value="KIW79468.1"/>
    <property type="molecule type" value="Genomic_DNA"/>
</dbReference>
<dbReference type="InterPro" id="IPR036259">
    <property type="entry name" value="MFS_trans_sf"/>
</dbReference>
<keyword evidence="4" id="KW-0274">FAD</keyword>
<dbReference type="InterPro" id="IPR036188">
    <property type="entry name" value="FAD/NAD-bd_sf"/>
</dbReference>
<dbReference type="PANTHER" id="PTHR42877:SF11">
    <property type="entry name" value="MONOOXYGENASE, PUTATIVE (AFU_ORTHOLOGUE AFUA_6G13790)-RELATED"/>
    <property type="match status" value="1"/>
</dbReference>
<evidence type="ECO:0000256" key="6">
    <source>
        <dbReference type="SAM" id="Phobius"/>
    </source>
</evidence>
<keyword evidence="3" id="KW-0285">Flavoprotein</keyword>
<dbReference type="GO" id="GO:0004499">
    <property type="term" value="F:N,N-dimethylaniline monooxygenase activity"/>
    <property type="evidence" value="ECO:0007669"/>
    <property type="project" value="InterPro"/>
</dbReference>
<dbReference type="SUPFAM" id="SSF51905">
    <property type="entry name" value="FAD/NAD(P)-binding domain"/>
    <property type="match status" value="2"/>
</dbReference>
<dbReference type="VEuPathDB" id="FungiDB:Z517_06080"/>
<keyword evidence="6" id="KW-0472">Membrane</keyword>
<comment type="similarity">
    <text evidence="2">Belongs to the FAD-binding monooxygenase family.</text>
</comment>
<dbReference type="PANTHER" id="PTHR42877">
    <property type="entry name" value="L-ORNITHINE N(5)-MONOOXYGENASE-RELATED"/>
    <property type="match status" value="1"/>
</dbReference>
<keyword evidence="8" id="KW-1185">Reference proteome</keyword>
<dbReference type="GO" id="GO:0050660">
    <property type="term" value="F:flavin adenine dinucleotide binding"/>
    <property type="evidence" value="ECO:0007669"/>
    <property type="project" value="InterPro"/>
</dbReference>
<keyword evidence="6" id="KW-1133">Transmembrane helix</keyword>
<proteinExistence type="inferred from homology"/>
<reference evidence="7 8" key="1">
    <citation type="submission" date="2015-01" db="EMBL/GenBank/DDBJ databases">
        <title>The Genome Sequence of Fonsecaea pedrosoi CBS 271.37.</title>
        <authorList>
            <consortium name="The Broad Institute Genomics Platform"/>
            <person name="Cuomo C."/>
            <person name="de Hoog S."/>
            <person name="Gorbushina A."/>
            <person name="Stielow B."/>
            <person name="Teixiera M."/>
            <person name="Abouelleil A."/>
            <person name="Chapman S.B."/>
            <person name="Priest M."/>
            <person name="Young S.K."/>
            <person name="Wortman J."/>
            <person name="Nusbaum C."/>
            <person name="Birren B."/>
        </authorList>
    </citation>
    <scope>NUCLEOTIDE SEQUENCE [LARGE SCALE GENOMIC DNA]</scope>
    <source>
        <strain evidence="7 8">CBS 271.37</strain>
    </source>
</reference>
<dbReference type="AlphaFoldDB" id="A0A0D2GF89"/>
<evidence type="ECO:0000313" key="7">
    <source>
        <dbReference type="EMBL" id="KIW79468.1"/>
    </source>
</evidence>
<evidence type="ECO:0000256" key="3">
    <source>
        <dbReference type="ARBA" id="ARBA00022630"/>
    </source>
</evidence>
<name>A0A0D2GF89_9EURO</name>
<dbReference type="InterPro" id="IPR051209">
    <property type="entry name" value="FAD-bind_Monooxygenase_sf"/>
</dbReference>
<sequence length="642" mass="72202">MGFIQASNQRQGNDSLVNESGAFPTENAVQYAYPNTYMGKPRSIRIVVIGAGVSGIAAVKMFKDRFKDKPVELVIYERNAEVGGTWLENRYPGCACDVPAHAYSYSWEGNPNWSHAYVGSVELFDYFKSRAVAYGVYDYVHLEHEVESAEWNTETGQWDLRVRDLNNKKSFDTQAEVLINAAGFLNKWKWPEIQGIGEFKGHLAHSARWDDTYNFTGKTVAVIGSGSSAIQIVPELQGVVKHMVSFNRSATWISPEFAADFAPEGRETAFCAEQQEKWTNNPDLYRAYRKRIEGAMNTFFDVQYKDSVIQKAAFKTMSEAMAKRLSAKPELASTIIPKFAVGCRRLTPGYRYLESLVEKNVDVETQPILKIDQTGIETQSGKGYEVDAIVCATGFDTSYKPAFPVYGFGGKDLREIWKDEPRSYLSVAASGFPNYFIIGGPNFPLANGTLIPCLEKCLEYAFRAVDKIQCSGVKSLHPKSEAVDEFQEHKDALMNDLVWTSGCRSWYKNGKVDGKVFGPWCGSSIHFLELMDEPRWEDWEFEYTTKNRFQYLGNVDFRLPGLRLNWPTFSNSGALYAFGDIGWKYFLVFILAGPVGALLVWLYGPETKGKTLEEIGGILGDELAVPELHPTDESHITRKRAA</sequence>
<dbReference type="HOGENOM" id="CLU_006937_6_1_1"/>
<evidence type="ECO:0000256" key="5">
    <source>
        <dbReference type="ARBA" id="ARBA00023002"/>
    </source>
</evidence>
<dbReference type="Gene3D" id="3.50.50.60">
    <property type="entry name" value="FAD/NAD(P)-binding domain"/>
    <property type="match status" value="2"/>
</dbReference>
<organism evidence="7 8">
    <name type="scientific">Fonsecaea pedrosoi CBS 271.37</name>
    <dbReference type="NCBI Taxonomy" id="1442368"/>
    <lineage>
        <taxon>Eukaryota</taxon>
        <taxon>Fungi</taxon>
        <taxon>Dikarya</taxon>
        <taxon>Ascomycota</taxon>
        <taxon>Pezizomycotina</taxon>
        <taxon>Eurotiomycetes</taxon>
        <taxon>Chaetothyriomycetidae</taxon>
        <taxon>Chaetothyriales</taxon>
        <taxon>Herpotrichiellaceae</taxon>
        <taxon>Fonsecaea</taxon>
    </lineage>
</organism>
<evidence type="ECO:0000256" key="2">
    <source>
        <dbReference type="ARBA" id="ARBA00010139"/>
    </source>
</evidence>
<evidence type="ECO:0000313" key="8">
    <source>
        <dbReference type="Proteomes" id="UP000053029"/>
    </source>
</evidence>
<dbReference type="InterPro" id="IPR020946">
    <property type="entry name" value="Flavin_mOase-like"/>
</dbReference>
<evidence type="ECO:0000256" key="1">
    <source>
        <dbReference type="ARBA" id="ARBA00001974"/>
    </source>
</evidence>
<gene>
    <name evidence="7" type="ORF">Z517_06080</name>
</gene>
<comment type="cofactor">
    <cofactor evidence="1">
        <name>FAD</name>
        <dbReference type="ChEBI" id="CHEBI:57692"/>
    </cofactor>
</comment>
<dbReference type="GeneID" id="25305570"/>
<protein>
    <submittedName>
        <fullName evidence="7">Unplaced genomic scaffold supercont1.4, whole genome shotgun sequence</fullName>
    </submittedName>
</protein>
<dbReference type="GO" id="GO:0050661">
    <property type="term" value="F:NADP binding"/>
    <property type="evidence" value="ECO:0007669"/>
    <property type="project" value="InterPro"/>
</dbReference>
<dbReference type="Pfam" id="PF00743">
    <property type="entry name" value="FMO-like"/>
    <property type="match status" value="1"/>
</dbReference>
<dbReference type="RefSeq" id="XP_013283276.1">
    <property type="nucleotide sequence ID" value="XM_013427822.1"/>
</dbReference>
<feature type="transmembrane region" description="Helical" evidence="6">
    <location>
        <begin position="585"/>
        <end position="604"/>
    </location>
</feature>
<keyword evidence="6" id="KW-0812">Transmembrane</keyword>
<dbReference type="Proteomes" id="UP000053029">
    <property type="component" value="Unassembled WGS sequence"/>
</dbReference>
<dbReference type="Gene3D" id="1.20.1250.20">
    <property type="entry name" value="MFS general substrate transporter like domains"/>
    <property type="match status" value="1"/>
</dbReference>
<evidence type="ECO:0000256" key="4">
    <source>
        <dbReference type="ARBA" id="ARBA00022827"/>
    </source>
</evidence>
<keyword evidence="5" id="KW-0560">Oxidoreductase</keyword>